<protein>
    <recommendedName>
        <fullName evidence="4">DNA helicase</fullName>
    </recommendedName>
</protein>
<reference evidence="2 3" key="1">
    <citation type="submission" date="2020-10" db="EMBL/GenBank/DDBJ databases">
        <title>Connecting structure to function with the recovery of over 1000 high-quality activated sludge metagenome-assembled genomes encoding full-length rRNA genes using long-read sequencing.</title>
        <authorList>
            <person name="Singleton C.M."/>
            <person name="Petriglieri F."/>
            <person name="Kristensen J.M."/>
            <person name="Kirkegaard R.H."/>
            <person name="Michaelsen T.Y."/>
            <person name="Andersen M.H."/>
            <person name="Karst S.M."/>
            <person name="Dueholm M.S."/>
            <person name="Nielsen P.H."/>
            <person name="Albertsen M."/>
        </authorList>
    </citation>
    <scope>NUCLEOTIDE SEQUENCE [LARGE SCALE GENOMIC DNA]</scope>
    <source>
        <strain evidence="2">Lyne_18-Q3-R50-59_MAXAC.006</strain>
    </source>
</reference>
<name>A0A936NEN8_9ACTN</name>
<proteinExistence type="predicted"/>
<dbReference type="Proteomes" id="UP000727993">
    <property type="component" value="Unassembled WGS sequence"/>
</dbReference>
<evidence type="ECO:0000256" key="1">
    <source>
        <dbReference type="SAM" id="MobiDB-lite"/>
    </source>
</evidence>
<dbReference type="InterPro" id="IPR027417">
    <property type="entry name" value="P-loop_NTPase"/>
</dbReference>
<accession>A0A936NEN8</accession>
<evidence type="ECO:0008006" key="4">
    <source>
        <dbReference type="Google" id="ProtNLM"/>
    </source>
</evidence>
<dbReference type="Gene3D" id="3.40.50.300">
    <property type="entry name" value="P-loop containing nucleotide triphosphate hydrolases"/>
    <property type="match status" value="1"/>
</dbReference>
<feature type="compositionally biased region" description="Basic and acidic residues" evidence="1">
    <location>
        <begin position="227"/>
        <end position="236"/>
    </location>
</feature>
<dbReference type="AlphaFoldDB" id="A0A936NEN8"/>
<feature type="region of interest" description="Disordered" evidence="1">
    <location>
        <begin position="210"/>
        <end position="236"/>
    </location>
</feature>
<dbReference type="SUPFAM" id="SSF52540">
    <property type="entry name" value="P-loop containing nucleoside triphosphate hydrolases"/>
    <property type="match status" value="1"/>
</dbReference>
<evidence type="ECO:0000313" key="3">
    <source>
        <dbReference type="Proteomes" id="UP000727993"/>
    </source>
</evidence>
<gene>
    <name evidence="2" type="ORF">IPN02_14340</name>
</gene>
<organism evidence="2 3">
    <name type="scientific">Candidatus Neomicrothrix subdominans</name>
    <dbReference type="NCBI Taxonomy" id="2954438"/>
    <lineage>
        <taxon>Bacteria</taxon>
        <taxon>Bacillati</taxon>
        <taxon>Actinomycetota</taxon>
        <taxon>Acidimicrobiia</taxon>
        <taxon>Acidimicrobiales</taxon>
        <taxon>Microthrixaceae</taxon>
        <taxon>Candidatus Neomicrothrix</taxon>
    </lineage>
</organism>
<sequence>MLDALVEQVRSWIDEGVDPIAIGVAARTNRQVEAAKGVLDSAGLTTCLLPQKDLPSKPGVRLGTMHRMKGLEYERVAVSDADDASVPAPDELDRHRIGLQAARRDRVNLFVESAERLLVRMEAAANTANSKVLLNPIQSPAVIKASNSVVEGVGEFHGLLEIEASLQSAEARKWKHAASETWDTTFERGAAGIGTVKTFGGDTFSQAKSATGKLSGKLSGRKLRRRGSGDREGDGA</sequence>
<dbReference type="EMBL" id="JADJZA010000007">
    <property type="protein sequence ID" value="MBK9297983.1"/>
    <property type="molecule type" value="Genomic_DNA"/>
</dbReference>
<evidence type="ECO:0000313" key="2">
    <source>
        <dbReference type="EMBL" id="MBK9297983.1"/>
    </source>
</evidence>
<comment type="caution">
    <text evidence="2">The sequence shown here is derived from an EMBL/GenBank/DDBJ whole genome shotgun (WGS) entry which is preliminary data.</text>
</comment>